<dbReference type="GO" id="GO:0004843">
    <property type="term" value="F:cysteine-type deubiquitinase activity"/>
    <property type="evidence" value="ECO:0007669"/>
    <property type="project" value="UniProtKB-EC"/>
</dbReference>
<accession>A0A9W9MDM1</accession>
<dbReference type="GO" id="GO:0006508">
    <property type="term" value="P:proteolysis"/>
    <property type="evidence" value="ECO:0007669"/>
    <property type="project" value="UniProtKB-KW"/>
</dbReference>
<reference evidence="7" key="2">
    <citation type="journal article" date="2023" name="IMA Fungus">
        <title>Comparative genomic study of the Penicillium genus elucidates a diverse pangenome and 15 lateral gene transfer events.</title>
        <authorList>
            <person name="Petersen C."/>
            <person name="Sorensen T."/>
            <person name="Nielsen M.R."/>
            <person name="Sondergaard T.E."/>
            <person name="Sorensen J.L."/>
            <person name="Fitzpatrick D.A."/>
            <person name="Frisvad J.C."/>
            <person name="Nielsen K.L."/>
        </authorList>
    </citation>
    <scope>NUCLEOTIDE SEQUENCE</scope>
    <source>
        <strain evidence="7">IBT 15544</strain>
    </source>
</reference>
<evidence type="ECO:0000313" key="7">
    <source>
        <dbReference type="EMBL" id="KAJ5198083.1"/>
    </source>
</evidence>
<dbReference type="GO" id="GO:0071108">
    <property type="term" value="P:protein K48-linked deubiquitination"/>
    <property type="evidence" value="ECO:0007669"/>
    <property type="project" value="TreeGrafter"/>
</dbReference>
<protein>
    <recommendedName>
        <fullName evidence="2">ubiquitinyl hydrolase 1</fullName>
        <ecNumber evidence="2">3.4.19.12</ecNumber>
    </recommendedName>
</protein>
<dbReference type="RefSeq" id="XP_058306511.1">
    <property type="nucleotide sequence ID" value="XM_058454262.1"/>
</dbReference>
<dbReference type="InterPro" id="IPR042467">
    <property type="entry name" value="Peptidase_C65_otubain_sub2"/>
</dbReference>
<dbReference type="GO" id="GO:0005634">
    <property type="term" value="C:nucleus"/>
    <property type="evidence" value="ECO:0007669"/>
    <property type="project" value="TreeGrafter"/>
</dbReference>
<evidence type="ECO:0000256" key="6">
    <source>
        <dbReference type="ARBA" id="ARBA00022807"/>
    </source>
</evidence>
<dbReference type="InterPro" id="IPR019400">
    <property type="entry name" value="Peptidase_C65_otubain"/>
</dbReference>
<dbReference type="EC" id="3.4.19.12" evidence="2"/>
<dbReference type="Pfam" id="PF10275">
    <property type="entry name" value="Peptidase_C65"/>
    <property type="match status" value="1"/>
</dbReference>
<proteinExistence type="predicted"/>
<evidence type="ECO:0000256" key="1">
    <source>
        <dbReference type="ARBA" id="ARBA00000707"/>
    </source>
</evidence>
<evidence type="ECO:0000313" key="8">
    <source>
        <dbReference type="Proteomes" id="UP001150904"/>
    </source>
</evidence>
<dbReference type="OrthoDB" id="18915at2759"/>
<keyword evidence="6" id="KW-0788">Thiol protease</keyword>
<keyword evidence="8" id="KW-1185">Reference proteome</keyword>
<comment type="catalytic activity">
    <reaction evidence="1">
        <text>Thiol-dependent hydrolysis of ester, thioester, amide, peptide and isopeptide bonds formed by the C-terminal Gly of ubiquitin (a 76-residue protein attached to proteins as an intracellular targeting signal).</text>
        <dbReference type="EC" id="3.4.19.12"/>
    </reaction>
</comment>
<dbReference type="Gene3D" id="3.30.200.60">
    <property type="entry name" value="Peptidase C65 Otubain, subdomain 1"/>
    <property type="match status" value="1"/>
</dbReference>
<dbReference type="Gene3D" id="1.20.1300.20">
    <property type="entry name" value="Peptidase C65 Otubain, subdomain 2"/>
    <property type="match status" value="1"/>
</dbReference>
<dbReference type="GeneID" id="83181563"/>
<dbReference type="AlphaFoldDB" id="A0A9W9MDM1"/>
<dbReference type="CDD" id="cd22749">
    <property type="entry name" value="Otubain_C65"/>
    <property type="match status" value="1"/>
</dbReference>
<keyword evidence="3" id="KW-0645">Protease</keyword>
<dbReference type="InterPro" id="IPR038765">
    <property type="entry name" value="Papain-like_cys_pep_sf"/>
</dbReference>
<dbReference type="InterPro" id="IPR042468">
    <property type="entry name" value="Peptidase_C65_otubain_sub1"/>
</dbReference>
<dbReference type="PANTHER" id="PTHR12931:SF15">
    <property type="entry name" value="UBIQUITIN THIOESTERASE OTUBAIN-LIKE"/>
    <property type="match status" value="1"/>
</dbReference>
<sequence>MYAMSLSKPWSHFGPHHPFPEKQNYYRDPLPPSLLSPLGFSISAAFAPGSNMSNANMNALPLDEMERFQKLSNDFEPDIQGPLVSTKQSSHSIAMDYANADPTLATKTNALAITHPMTRIMKGDGNCGWRAVIFGYFETLYSLQDPLRVQRELSRIRSLNTLLVQVGLDPSLYEIFVDATEDTFAQTSAAIQNGERDGTFLVNAFNDDFNSNSIITHFRLLTSTWMKLNPQQYQAFLSGPLDEYCAKHIDPLKTEIDQVGLQALLDGVIQGSGFGVEILYLDRSEGDAVTPHRLVSGSSPNGPTIRLLYRPGHYDLVYRAEQTVNMAPMVNLQYGMTSNYTPWDQGALSFDVNSSLMSIPNLMADPGSGFGMPMSPISSVPQTPASPFRISTPQDMYQSPIQNHIPVPVSSPTPVMPSAPPPMTTLPNRSDGPQIRLNPLVMKNNLSHSLPVTTPFKNSPYNQAHFQNQDFEPIHWEPSDSRR</sequence>
<organism evidence="7 8">
    <name type="scientific">Penicillium cinerascens</name>
    <dbReference type="NCBI Taxonomy" id="70096"/>
    <lineage>
        <taxon>Eukaryota</taxon>
        <taxon>Fungi</taxon>
        <taxon>Dikarya</taxon>
        <taxon>Ascomycota</taxon>
        <taxon>Pezizomycotina</taxon>
        <taxon>Eurotiomycetes</taxon>
        <taxon>Eurotiomycetidae</taxon>
        <taxon>Eurotiales</taxon>
        <taxon>Aspergillaceae</taxon>
        <taxon>Penicillium</taxon>
    </lineage>
</organism>
<reference evidence="7" key="1">
    <citation type="submission" date="2022-12" db="EMBL/GenBank/DDBJ databases">
        <authorList>
            <person name="Petersen C."/>
        </authorList>
    </citation>
    <scope>NUCLEOTIDE SEQUENCE</scope>
    <source>
        <strain evidence="7">IBT 15544</strain>
    </source>
</reference>
<name>A0A9W9MDM1_9EURO</name>
<dbReference type="Proteomes" id="UP001150904">
    <property type="component" value="Unassembled WGS sequence"/>
</dbReference>
<dbReference type="SUPFAM" id="SSF54001">
    <property type="entry name" value="Cysteine proteinases"/>
    <property type="match status" value="1"/>
</dbReference>
<dbReference type="PANTHER" id="PTHR12931">
    <property type="entry name" value="UBIQUITIN THIOLESTERASE PROTEIN OTUB"/>
    <property type="match status" value="1"/>
</dbReference>
<evidence type="ECO:0000256" key="2">
    <source>
        <dbReference type="ARBA" id="ARBA00012759"/>
    </source>
</evidence>
<dbReference type="GO" id="GO:0043130">
    <property type="term" value="F:ubiquitin binding"/>
    <property type="evidence" value="ECO:0007669"/>
    <property type="project" value="TreeGrafter"/>
</dbReference>
<dbReference type="EMBL" id="JAPQKR010000014">
    <property type="protein sequence ID" value="KAJ5198083.1"/>
    <property type="molecule type" value="Genomic_DNA"/>
</dbReference>
<evidence type="ECO:0000256" key="4">
    <source>
        <dbReference type="ARBA" id="ARBA00022786"/>
    </source>
</evidence>
<keyword evidence="4" id="KW-0833">Ubl conjugation pathway</keyword>
<gene>
    <name evidence="7" type="ORF">N7498_007200</name>
</gene>
<evidence type="ECO:0000256" key="5">
    <source>
        <dbReference type="ARBA" id="ARBA00022801"/>
    </source>
</evidence>
<comment type="caution">
    <text evidence="7">The sequence shown here is derived from an EMBL/GenBank/DDBJ whole genome shotgun (WGS) entry which is preliminary data.</text>
</comment>
<keyword evidence="5" id="KW-0378">Hydrolase</keyword>
<evidence type="ECO:0000256" key="3">
    <source>
        <dbReference type="ARBA" id="ARBA00022670"/>
    </source>
</evidence>